<dbReference type="SMART" id="SM00345">
    <property type="entry name" value="HTH_GNTR"/>
    <property type="match status" value="1"/>
</dbReference>
<evidence type="ECO:0000256" key="1">
    <source>
        <dbReference type="ARBA" id="ARBA00023015"/>
    </source>
</evidence>
<reference evidence="7" key="1">
    <citation type="submission" date="2011-11" db="EMBL/GenBank/DDBJ databases">
        <title>Complete sequence of Desulfosporosinus orientis DSM 765.</title>
        <authorList>
            <person name="Lucas S."/>
            <person name="Han J."/>
            <person name="Lapidus A."/>
            <person name="Cheng J.-F."/>
            <person name="Goodwin L."/>
            <person name="Pitluck S."/>
            <person name="Peters L."/>
            <person name="Ovchinnikova G."/>
            <person name="Teshima H."/>
            <person name="Detter J.C."/>
            <person name="Han C."/>
            <person name="Tapia R."/>
            <person name="Land M."/>
            <person name="Hauser L."/>
            <person name="Kyrpides N."/>
            <person name="Ivanova N."/>
            <person name="Pagani I."/>
            <person name="Pester M."/>
            <person name="Spring S."/>
            <person name="Ollivier B."/>
            <person name="Rattei T."/>
            <person name="Klenk H.-P."/>
            <person name="Wagner M."/>
            <person name="Loy A."/>
            <person name="Woyke T."/>
        </authorList>
    </citation>
    <scope>NUCLEOTIDE SEQUENCE [LARGE SCALE GENOMIC DNA]</scope>
    <source>
        <strain evidence="7">ATCC 19365 / DSM 765 / NCIMB 8382 / VKM B-1628</strain>
    </source>
</reference>
<dbReference type="HOGENOM" id="CLU_017584_5_2_9"/>
<dbReference type="GO" id="GO:0003677">
    <property type="term" value="F:DNA binding"/>
    <property type="evidence" value="ECO:0007669"/>
    <property type="project" value="UniProtKB-KW"/>
</dbReference>
<dbReference type="KEGG" id="dor:Desor_3105"/>
<evidence type="ECO:0000313" key="6">
    <source>
        <dbReference type="EMBL" id="AET68622.1"/>
    </source>
</evidence>
<dbReference type="InterPro" id="IPR000524">
    <property type="entry name" value="Tscrpt_reg_HTH_GntR"/>
</dbReference>
<evidence type="ECO:0000256" key="2">
    <source>
        <dbReference type="ARBA" id="ARBA00023125"/>
    </source>
</evidence>
<dbReference type="InterPro" id="IPR008920">
    <property type="entry name" value="TF_FadR/GntR_C"/>
</dbReference>
<protein>
    <submittedName>
        <fullName evidence="6">Transcriptional regulator</fullName>
    </submittedName>
</protein>
<dbReference type="InterPro" id="IPR011711">
    <property type="entry name" value="GntR_C"/>
</dbReference>
<dbReference type="AlphaFoldDB" id="G7W6I4"/>
<evidence type="ECO:0000256" key="3">
    <source>
        <dbReference type="ARBA" id="ARBA00023163"/>
    </source>
</evidence>
<dbReference type="Pfam" id="PF07729">
    <property type="entry name" value="FCD"/>
    <property type="match status" value="1"/>
</dbReference>
<evidence type="ECO:0000313" key="7">
    <source>
        <dbReference type="Proteomes" id="UP000006346"/>
    </source>
</evidence>
<evidence type="ECO:0000259" key="4">
    <source>
        <dbReference type="SMART" id="SM00345"/>
    </source>
</evidence>
<keyword evidence="3" id="KW-0804">Transcription</keyword>
<dbReference type="SUPFAM" id="SSF48008">
    <property type="entry name" value="GntR ligand-binding domain-like"/>
    <property type="match status" value="1"/>
</dbReference>
<feature type="domain" description="HTH gntR-type" evidence="4">
    <location>
        <begin position="8"/>
        <end position="66"/>
    </location>
</feature>
<accession>G7W6I4</accession>
<dbReference type="GO" id="GO:0003700">
    <property type="term" value="F:DNA-binding transcription factor activity"/>
    <property type="evidence" value="ECO:0007669"/>
    <property type="project" value="InterPro"/>
</dbReference>
<dbReference type="PANTHER" id="PTHR43537:SF24">
    <property type="entry name" value="GLUCONATE OPERON TRANSCRIPTIONAL REPRESSOR"/>
    <property type="match status" value="1"/>
</dbReference>
<sequence length="228" mass="26344">MNLLKDEAYVYINELINEGKIKYGEIYFINNIAAELNMSRTPVREAIHKLSDENRIDILPSRGFRMHYLTEDEILQLYHFSSAIEGYCAARLAETYKSQGNSSYVVQLKALVEKMRSSDLEQISFKEFYFLDNEFHRVLISSLEDNYLINLNDSKKGFPDRPEIHLIENFISKLDILQAHQRILDAICSGDPAEAFLAMLSHADILLRCYKSNKNTIVSITNEYATDI</sequence>
<dbReference type="RefSeq" id="WP_014185430.1">
    <property type="nucleotide sequence ID" value="NC_016584.1"/>
</dbReference>
<keyword evidence="1" id="KW-0805">Transcription regulation</keyword>
<name>G7W6I4_DESOD</name>
<dbReference type="Gene3D" id="1.20.120.530">
    <property type="entry name" value="GntR ligand-binding domain-like"/>
    <property type="match status" value="1"/>
</dbReference>
<dbReference type="SUPFAM" id="SSF46785">
    <property type="entry name" value="Winged helix' DNA-binding domain"/>
    <property type="match status" value="1"/>
</dbReference>
<dbReference type="Proteomes" id="UP000006346">
    <property type="component" value="Chromosome"/>
</dbReference>
<proteinExistence type="predicted"/>
<dbReference type="Gene3D" id="1.10.10.10">
    <property type="entry name" value="Winged helix-like DNA-binding domain superfamily/Winged helix DNA-binding domain"/>
    <property type="match status" value="1"/>
</dbReference>
<dbReference type="eggNOG" id="COG1802">
    <property type="taxonomic scope" value="Bacteria"/>
</dbReference>
<dbReference type="Pfam" id="PF00392">
    <property type="entry name" value="GntR"/>
    <property type="match status" value="1"/>
</dbReference>
<organism evidence="6 7">
    <name type="scientific">Desulfosporosinus orientis (strain ATCC 19365 / DSM 765 / NCIMB 8382 / VKM B-1628 / Singapore I)</name>
    <name type="common">Desulfotomaculum orientis</name>
    <dbReference type="NCBI Taxonomy" id="768706"/>
    <lineage>
        <taxon>Bacteria</taxon>
        <taxon>Bacillati</taxon>
        <taxon>Bacillota</taxon>
        <taxon>Clostridia</taxon>
        <taxon>Eubacteriales</taxon>
        <taxon>Desulfitobacteriaceae</taxon>
        <taxon>Desulfosporosinus</taxon>
    </lineage>
</organism>
<feature type="domain" description="GntR C-terminal" evidence="5">
    <location>
        <begin position="76"/>
        <end position="205"/>
    </location>
</feature>
<keyword evidence="2" id="KW-0238">DNA-binding</keyword>
<dbReference type="SMART" id="SM00895">
    <property type="entry name" value="FCD"/>
    <property type="match status" value="1"/>
</dbReference>
<dbReference type="PANTHER" id="PTHR43537">
    <property type="entry name" value="TRANSCRIPTIONAL REGULATOR, GNTR FAMILY"/>
    <property type="match status" value="1"/>
</dbReference>
<dbReference type="EMBL" id="CP003108">
    <property type="protein sequence ID" value="AET68622.1"/>
    <property type="molecule type" value="Genomic_DNA"/>
</dbReference>
<dbReference type="InterPro" id="IPR036390">
    <property type="entry name" value="WH_DNA-bd_sf"/>
</dbReference>
<dbReference type="STRING" id="768706.Desor_3105"/>
<reference evidence="6 7" key="2">
    <citation type="journal article" date="2012" name="J. Bacteriol.">
        <title>Complete genome sequences of Desulfosporosinus orientis DSM765T, Desulfosporosinus youngiae DSM17734T, Desulfosporosinus meridiei DSM13257T, and Desulfosporosinus acidiphilus DSM22704T.</title>
        <authorList>
            <person name="Pester M."/>
            <person name="Brambilla E."/>
            <person name="Alazard D."/>
            <person name="Rattei T."/>
            <person name="Weinmaier T."/>
            <person name="Han J."/>
            <person name="Lucas S."/>
            <person name="Lapidus A."/>
            <person name="Cheng J.F."/>
            <person name="Goodwin L."/>
            <person name="Pitluck S."/>
            <person name="Peters L."/>
            <person name="Ovchinnikova G."/>
            <person name="Teshima H."/>
            <person name="Detter J.C."/>
            <person name="Han C.S."/>
            <person name="Tapia R."/>
            <person name="Land M.L."/>
            <person name="Hauser L."/>
            <person name="Kyrpides N.C."/>
            <person name="Ivanova N.N."/>
            <person name="Pagani I."/>
            <person name="Huntmann M."/>
            <person name="Wei C.L."/>
            <person name="Davenport K.W."/>
            <person name="Daligault H."/>
            <person name="Chain P.S."/>
            <person name="Chen A."/>
            <person name="Mavromatis K."/>
            <person name="Markowitz V."/>
            <person name="Szeto E."/>
            <person name="Mikhailova N."/>
            <person name="Pati A."/>
            <person name="Wagner M."/>
            <person name="Woyke T."/>
            <person name="Ollivier B."/>
            <person name="Klenk H.P."/>
            <person name="Spring S."/>
            <person name="Loy A."/>
        </authorList>
    </citation>
    <scope>NUCLEOTIDE SEQUENCE [LARGE SCALE GENOMIC DNA]</scope>
    <source>
        <strain evidence="7">ATCC 19365 / DSM 765 / NCIMB 8382 / VKM B-1628</strain>
    </source>
</reference>
<keyword evidence="7" id="KW-1185">Reference proteome</keyword>
<evidence type="ECO:0000259" key="5">
    <source>
        <dbReference type="SMART" id="SM00895"/>
    </source>
</evidence>
<gene>
    <name evidence="6" type="ordered locus">Desor_3105</name>
</gene>
<dbReference type="InterPro" id="IPR036388">
    <property type="entry name" value="WH-like_DNA-bd_sf"/>
</dbReference>
<dbReference type="PATRIC" id="fig|768706.3.peg.3124"/>